<dbReference type="InterPro" id="IPR021527">
    <property type="entry name" value="DUF2795"/>
</dbReference>
<dbReference type="Proteomes" id="UP000030980">
    <property type="component" value="Unassembled WGS sequence"/>
</dbReference>
<dbReference type="EMBL" id="JTAK01000005">
    <property type="protein sequence ID" value="KHO64139.1"/>
    <property type="molecule type" value="Genomic_DNA"/>
</dbReference>
<accession>A0A0B3BU22</accession>
<dbReference type="RefSeq" id="WP_037009518.1">
    <property type="nucleotide sequence ID" value="NZ_FMUP01000003.1"/>
</dbReference>
<dbReference type="Proteomes" id="UP000186079">
    <property type="component" value="Unassembled WGS sequence"/>
</dbReference>
<organism evidence="1 3">
    <name type="scientific">Pseudomonas flexibilis</name>
    <dbReference type="NCBI Taxonomy" id="706570"/>
    <lineage>
        <taxon>Bacteria</taxon>
        <taxon>Pseudomonadati</taxon>
        <taxon>Pseudomonadota</taxon>
        <taxon>Gammaproteobacteria</taxon>
        <taxon>Pseudomonadales</taxon>
        <taxon>Pseudomonadaceae</taxon>
        <taxon>Pseudomonas</taxon>
    </lineage>
</organism>
<protein>
    <recommendedName>
        <fullName evidence="5">DUF2795 domain-containing protein</fullName>
    </recommendedName>
</protein>
<dbReference type="STRING" id="706570.PT85_12860"/>
<evidence type="ECO:0000313" key="1">
    <source>
        <dbReference type="EMBL" id="KHO64139.1"/>
    </source>
</evidence>
<reference evidence="1 3" key="1">
    <citation type="submission" date="2014-11" db="EMBL/GenBank/DDBJ databases">
        <title>Genome sequence of Pseudomonas tuomuerensis JCM 14085.</title>
        <authorList>
            <person name="Shin S.-K."/>
            <person name="Yi H."/>
        </authorList>
    </citation>
    <scope>NUCLEOTIDE SEQUENCE [LARGE SCALE GENOMIC DNA]</scope>
    <source>
        <strain evidence="1 3">JCM 14085</strain>
    </source>
</reference>
<name>A0A0B2D6B6_9PSED</name>
<accession>A0A0B2D6B6</accession>
<dbReference type="OrthoDB" id="3078349at2"/>
<dbReference type="AlphaFoldDB" id="A0A0B2D6B6"/>
<evidence type="ECO:0000313" key="3">
    <source>
        <dbReference type="Proteomes" id="UP000030980"/>
    </source>
</evidence>
<dbReference type="EMBL" id="FTMC01000002">
    <property type="protein sequence ID" value="SIQ01953.1"/>
    <property type="molecule type" value="Genomic_DNA"/>
</dbReference>
<sequence length="67" mass="7730">MSLEKKPAPDDQVSRYLHGLDFPADRDRLIRKARENGASEAVLRMLEALPAQDFGSMAEILKRYERR</sequence>
<gene>
    <name evidence="1" type="ORF">PT85_12860</name>
    <name evidence="2" type="ORF">SAMN05421672_102101</name>
</gene>
<proteinExistence type="predicted"/>
<evidence type="ECO:0008006" key="5">
    <source>
        <dbReference type="Google" id="ProtNLM"/>
    </source>
</evidence>
<dbReference type="Pfam" id="PF11387">
    <property type="entry name" value="DUF2795"/>
    <property type="match status" value="1"/>
</dbReference>
<evidence type="ECO:0000313" key="2">
    <source>
        <dbReference type="EMBL" id="SIQ01953.1"/>
    </source>
</evidence>
<evidence type="ECO:0000313" key="4">
    <source>
        <dbReference type="Proteomes" id="UP000186079"/>
    </source>
</evidence>
<keyword evidence="3" id="KW-1185">Reference proteome</keyword>
<reference evidence="2 4" key="2">
    <citation type="submission" date="2017-01" db="EMBL/GenBank/DDBJ databases">
        <authorList>
            <person name="Mah S.A."/>
            <person name="Swanson W.J."/>
            <person name="Moy G.W."/>
            <person name="Vacquier V.D."/>
        </authorList>
    </citation>
    <scope>NUCLEOTIDE SEQUENCE [LARGE SCALE GENOMIC DNA]</scope>
    <source>
        <strain evidence="2 4">ATCC 29606</strain>
    </source>
</reference>
<dbReference type="PATRIC" id="fig|706570.3.peg.1179"/>